<dbReference type="Pfam" id="PF01724">
    <property type="entry name" value="DUF29"/>
    <property type="match status" value="1"/>
</dbReference>
<dbReference type="Gene3D" id="1.20.1220.20">
    <property type="entry name" value="Uncharcterised protein PF01724"/>
    <property type="match status" value="1"/>
</dbReference>
<dbReference type="Proteomes" id="UP000248857">
    <property type="component" value="Unassembled WGS sequence"/>
</dbReference>
<organism evidence="2 3">
    <name type="scientific">Acaryochloris thomasi RCC1774</name>
    <dbReference type="NCBI Taxonomy" id="1764569"/>
    <lineage>
        <taxon>Bacteria</taxon>
        <taxon>Bacillati</taxon>
        <taxon>Cyanobacteriota</taxon>
        <taxon>Cyanophyceae</taxon>
        <taxon>Acaryochloridales</taxon>
        <taxon>Acaryochloridaceae</taxon>
        <taxon>Acaryochloris</taxon>
        <taxon>Acaryochloris thomasi</taxon>
    </lineage>
</organism>
<sequence length="162" mass="18865">MQVNLTIDMTSTQLSTATHQPLHETDFVEWADQTAELLKQGKFDELDIEHLIEEVEDLGNSERKALRSQLTRLLMHLLKWQYQSDKRSGSWRGSIRESRKQIRRLVRDYPSLKNHLIEKFDLCYQDAAEDAADETGLPLETFPPECPYTAEQTLNSEFLPED</sequence>
<evidence type="ECO:0000313" key="2">
    <source>
        <dbReference type="EMBL" id="PZD70579.1"/>
    </source>
</evidence>
<name>A0A2W1J820_9CYAN</name>
<gene>
    <name evidence="2" type="ORF">C1752_10586</name>
</gene>
<dbReference type="PANTHER" id="PTHR34235">
    <property type="entry name" value="SLR1203 PROTEIN-RELATED"/>
    <property type="match status" value="1"/>
</dbReference>
<accession>A0A2W1J820</accession>
<proteinExistence type="predicted"/>
<dbReference type="InterPro" id="IPR002636">
    <property type="entry name" value="DUF29"/>
</dbReference>
<protein>
    <recommendedName>
        <fullName evidence="4">DUF29 domain-containing protein</fullName>
    </recommendedName>
</protein>
<evidence type="ECO:0000256" key="1">
    <source>
        <dbReference type="SAM" id="MobiDB-lite"/>
    </source>
</evidence>
<evidence type="ECO:0008006" key="4">
    <source>
        <dbReference type="Google" id="ProtNLM"/>
    </source>
</evidence>
<reference evidence="2 3" key="1">
    <citation type="journal article" date="2018" name="Sci. Rep.">
        <title>A novel species of the marine cyanobacterium Acaryochloris with a unique pigment content and lifestyle.</title>
        <authorList>
            <person name="Partensky F."/>
            <person name="Six C."/>
            <person name="Ratin M."/>
            <person name="Garczarek L."/>
            <person name="Vaulot D."/>
            <person name="Probert I."/>
            <person name="Calteau A."/>
            <person name="Gourvil P."/>
            <person name="Marie D."/>
            <person name="Grebert T."/>
            <person name="Bouchier C."/>
            <person name="Le Panse S."/>
            <person name="Gachenot M."/>
            <person name="Rodriguez F."/>
            <person name="Garrido J.L."/>
        </authorList>
    </citation>
    <scope>NUCLEOTIDE SEQUENCE [LARGE SCALE GENOMIC DNA]</scope>
    <source>
        <strain evidence="2 3">RCC1774</strain>
    </source>
</reference>
<dbReference type="EMBL" id="PQWO01000033">
    <property type="protein sequence ID" value="PZD70579.1"/>
    <property type="molecule type" value="Genomic_DNA"/>
</dbReference>
<keyword evidence="3" id="KW-1185">Reference proteome</keyword>
<comment type="caution">
    <text evidence="2">The sequence shown here is derived from an EMBL/GenBank/DDBJ whole genome shotgun (WGS) entry which is preliminary data.</text>
</comment>
<evidence type="ECO:0000313" key="3">
    <source>
        <dbReference type="Proteomes" id="UP000248857"/>
    </source>
</evidence>
<feature type="region of interest" description="Disordered" evidence="1">
    <location>
        <begin position="134"/>
        <end position="162"/>
    </location>
</feature>
<dbReference type="AlphaFoldDB" id="A0A2W1J820"/>